<evidence type="ECO:0000313" key="3">
    <source>
        <dbReference type="Proteomes" id="UP000623129"/>
    </source>
</evidence>
<evidence type="ECO:0000313" key="2">
    <source>
        <dbReference type="EMBL" id="KAF3342053.1"/>
    </source>
</evidence>
<dbReference type="PANTHER" id="PTHR36048:SF1">
    <property type="entry name" value="RIBOSOME MATURATION FACTOR"/>
    <property type="match status" value="1"/>
</dbReference>
<dbReference type="EMBL" id="SWLB01000001">
    <property type="protein sequence ID" value="KAF3342053.1"/>
    <property type="molecule type" value="Genomic_DNA"/>
</dbReference>
<feature type="region of interest" description="Disordered" evidence="1">
    <location>
        <begin position="150"/>
        <end position="212"/>
    </location>
</feature>
<sequence length="212" mass="24269">MATKPPTVATIALTEKKMDMTLDEIISMSKKKNTARGRVPQRAPIKNKVFQNGGPPPKGFKARQFTDSRSAMRQGVLAQRRTNFNGKTNFPATSNIAKKAAAAPIRSRPVRWNQPRVAPAPVHNVVMSNGPVKFENGKKPHTMDALFSSMQKQRRRTNNPQMMSGPIINTNRQVLQQPQPYRQQQQQPYRPQQQQPYRQQQRRPYRMPPVYK</sequence>
<dbReference type="OrthoDB" id="1902342at2759"/>
<keyword evidence="3" id="KW-1185">Reference proteome</keyword>
<dbReference type="Proteomes" id="UP000623129">
    <property type="component" value="Unassembled WGS sequence"/>
</dbReference>
<gene>
    <name evidence="2" type="ORF">FCM35_KLT00691</name>
</gene>
<name>A0A833RWX5_9POAL</name>
<feature type="region of interest" description="Disordered" evidence="1">
    <location>
        <begin position="30"/>
        <end position="59"/>
    </location>
</feature>
<organism evidence="2 3">
    <name type="scientific">Carex littledalei</name>
    <dbReference type="NCBI Taxonomy" id="544730"/>
    <lineage>
        <taxon>Eukaryota</taxon>
        <taxon>Viridiplantae</taxon>
        <taxon>Streptophyta</taxon>
        <taxon>Embryophyta</taxon>
        <taxon>Tracheophyta</taxon>
        <taxon>Spermatophyta</taxon>
        <taxon>Magnoliopsida</taxon>
        <taxon>Liliopsida</taxon>
        <taxon>Poales</taxon>
        <taxon>Cyperaceae</taxon>
        <taxon>Cyperoideae</taxon>
        <taxon>Cariceae</taxon>
        <taxon>Carex</taxon>
        <taxon>Carex subgen. Euthyceras</taxon>
    </lineage>
</organism>
<evidence type="ECO:0000256" key="1">
    <source>
        <dbReference type="SAM" id="MobiDB-lite"/>
    </source>
</evidence>
<dbReference type="AlphaFoldDB" id="A0A833RWX5"/>
<proteinExistence type="predicted"/>
<protein>
    <submittedName>
        <fullName evidence="2">Uncharacterized protein</fullName>
    </submittedName>
</protein>
<feature type="compositionally biased region" description="Low complexity" evidence="1">
    <location>
        <begin position="176"/>
        <end position="199"/>
    </location>
</feature>
<comment type="caution">
    <text evidence="2">The sequence shown here is derived from an EMBL/GenBank/DDBJ whole genome shotgun (WGS) entry which is preliminary data.</text>
</comment>
<accession>A0A833RWX5</accession>
<dbReference type="PANTHER" id="PTHR36048">
    <property type="entry name" value="RIBOSOME MATURATION FACTOR"/>
    <property type="match status" value="1"/>
</dbReference>
<feature type="compositionally biased region" description="Polar residues" evidence="1">
    <location>
        <begin position="158"/>
        <end position="175"/>
    </location>
</feature>
<reference evidence="2" key="1">
    <citation type="submission" date="2020-01" db="EMBL/GenBank/DDBJ databases">
        <title>Genome sequence of Kobresia littledalei, the first chromosome-level genome in the family Cyperaceae.</title>
        <authorList>
            <person name="Qu G."/>
        </authorList>
    </citation>
    <scope>NUCLEOTIDE SEQUENCE</scope>
    <source>
        <strain evidence="2">C.B.Clarke</strain>
        <tissue evidence="2">Leaf</tissue>
    </source>
</reference>